<sequence length="270" mass="29161">MDSYDDRGVTAGQEAASAPGAPDAPEAATASEAVAPPDLAGVAEGPRRPGASGGIAALSLPYQLVAALALAVVGVVACVHLGMVFLHVAPSNTLTKQNGEAVDDWVYPEFEQNWKLFAPNPLQQNISVQVRAQVRTADGRWKTSDWIDLTARDGEAIRGNPLPSHTVQNALRRSWDFYTATHDSANKPNGLRGALSERYVRRTVMLRLDGQDLGGKVERIQVRSETVWVKAPPWSEERTNTRPAHRVLPWWPVTGADLPEGVRHASGAAR</sequence>
<protein>
    <submittedName>
        <fullName evidence="3">Uncharacterized protein</fullName>
    </submittedName>
</protein>
<evidence type="ECO:0000256" key="1">
    <source>
        <dbReference type="SAM" id="MobiDB-lite"/>
    </source>
</evidence>
<evidence type="ECO:0000256" key="2">
    <source>
        <dbReference type="SAM" id="Phobius"/>
    </source>
</evidence>
<evidence type="ECO:0000313" key="3">
    <source>
        <dbReference type="EMBL" id="GAA2922733.1"/>
    </source>
</evidence>
<dbReference type="RefSeq" id="WP_344489451.1">
    <property type="nucleotide sequence ID" value="NZ_BAAAUD010000005.1"/>
</dbReference>
<reference evidence="4" key="1">
    <citation type="journal article" date="2019" name="Int. J. Syst. Evol. Microbiol.">
        <title>The Global Catalogue of Microorganisms (GCM) 10K type strain sequencing project: providing services to taxonomists for standard genome sequencing and annotation.</title>
        <authorList>
            <consortium name="The Broad Institute Genomics Platform"/>
            <consortium name="The Broad Institute Genome Sequencing Center for Infectious Disease"/>
            <person name="Wu L."/>
            <person name="Ma J."/>
        </authorList>
    </citation>
    <scope>NUCLEOTIDE SEQUENCE [LARGE SCALE GENOMIC DNA]</scope>
    <source>
        <strain evidence="4">JCM 9088</strain>
    </source>
</reference>
<name>A0ABP6J8R5_9ACTN</name>
<feature type="compositionally biased region" description="Low complexity" evidence="1">
    <location>
        <begin position="14"/>
        <end position="34"/>
    </location>
</feature>
<organism evidence="3 4">
    <name type="scientific">Streptomyces enissocaesilis</name>
    <dbReference type="NCBI Taxonomy" id="332589"/>
    <lineage>
        <taxon>Bacteria</taxon>
        <taxon>Bacillati</taxon>
        <taxon>Actinomycetota</taxon>
        <taxon>Actinomycetes</taxon>
        <taxon>Kitasatosporales</taxon>
        <taxon>Streptomycetaceae</taxon>
        <taxon>Streptomyces</taxon>
        <taxon>Streptomyces rochei group</taxon>
    </lineage>
</organism>
<feature type="transmembrane region" description="Helical" evidence="2">
    <location>
        <begin position="64"/>
        <end position="86"/>
    </location>
</feature>
<feature type="region of interest" description="Disordered" evidence="1">
    <location>
        <begin position="1"/>
        <end position="34"/>
    </location>
</feature>
<keyword evidence="2" id="KW-1133">Transmembrane helix</keyword>
<comment type="caution">
    <text evidence="3">The sequence shown here is derived from an EMBL/GenBank/DDBJ whole genome shotgun (WGS) entry which is preliminary data.</text>
</comment>
<dbReference type="Proteomes" id="UP001500403">
    <property type="component" value="Unassembled WGS sequence"/>
</dbReference>
<dbReference type="EMBL" id="BAAAUD010000005">
    <property type="protein sequence ID" value="GAA2922733.1"/>
    <property type="molecule type" value="Genomic_DNA"/>
</dbReference>
<keyword evidence="4" id="KW-1185">Reference proteome</keyword>
<keyword evidence="2" id="KW-0472">Membrane</keyword>
<accession>A0ABP6J8R5</accession>
<proteinExistence type="predicted"/>
<evidence type="ECO:0000313" key="4">
    <source>
        <dbReference type="Proteomes" id="UP001500403"/>
    </source>
</evidence>
<dbReference type="Pfam" id="PF19136">
    <property type="entry name" value="DUF5819"/>
    <property type="match status" value="1"/>
</dbReference>
<gene>
    <name evidence="3" type="ORF">GCM10010446_03630</name>
</gene>
<keyword evidence="2" id="KW-0812">Transmembrane</keyword>
<dbReference type="InterPro" id="IPR043857">
    <property type="entry name" value="DUF5819"/>
</dbReference>